<dbReference type="EMBL" id="CAEZSN010000001">
    <property type="protein sequence ID" value="CAB4533148.1"/>
    <property type="molecule type" value="Genomic_DNA"/>
</dbReference>
<dbReference type="InterPro" id="IPR011907">
    <property type="entry name" value="RNase_III"/>
</dbReference>
<protein>
    <recommendedName>
        <fullName evidence="3">ribonuclease III</fullName>
        <ecNumber evidence="3">3.1.26.3</ecNumber>
    </recommendedName>
</protein>
<dbReference type="EC" id="3.1.26.3" evidence="3"/>
<comment type="similarity">
    <text evidence="2">Belongs to the ribonuclease III family.</text>
</comment>
<dbReference type="InterPro" id="IPR000999">
    <property type="entry name" value="RNase_III_dom"/>
</dbReference>
<keyword evidence="5" id="KW-0255">Endonuclease</keyword>
<name>A0A6J6B3M8_9ZZZZ</name>
<dbReference type="GO" id="GO:0003725">
    <property type="term" value="F:double-stranded RNA binding"/>
    <property type="evidence" value="ECO:0007669"/>
    <property type="project" value="TreeGrafter"/>
</dbReference>
<accession>A0A6J6B3M8</accession>
<keyword evidence="4" id="KW-0540">Nuclease</keyword>
<dbReference type="PROSITE" id="PS50137">
    <property type="entry name" value="DS_RBD"/>
    <property type="match status" value="1"/>
</dbReference>
<dbReference type="CDD" id="cd10845">
    <property type="entry name" value="DSRM_RNAse_III_family"/>
    <property type="match status" value="1"/>
</dbReference>
<keyword evidence="6" id="KW-0378">Hydrolase</keyword>
<dbReference type="InterPro" id="IPR014720">
    <property type="entry name" value="dsRBD_dom"/>
</dbReference>
<dbReference type="CDD" id="cd00593">
    <property type="entry name" value="RIBOc"/>
    <property type="match status" value="1"/>
</dbReference>
<dbReference type="InterPro" id="IPR036389">
    <property type="entry name" value="RNase_III_sf"/>
</dbReference>
<dbReference type="AlphaFoldDB" id="A0A6J6B3M8"/>
<dbReference type="Pfam" id="PF14622">
    <property type="entry name" value="Ribonucleas_3_3"/>
    <property type="match status" value="1"/>
</dbReference>
<dbReference type="GO" id="GO:0004525">
    <property type="term" value="F:ribonuclease III activity"/>
    <property type="evidence" value="ECO:0007669"/>
    <property type="project" value="UniProtKB-EC"/>
</dbReference>
<keyword evidence="7" id="KW-0694">RNA-binding</keyword>
<comment type="catalytic activity">
    <reaction evidence="1">
        <text>Endonucleolytic cleavage to 5'-phosphomonoester.</text>
        <dbReference type="EC" id="3.1.26.3"/>
    </reaction>
</comment>
<feature type="domain" description="DRBM" evidence="8">
    <location>
        <begin position="156"/>
        <end position="222"/>
    </location>
</feature>
<dbReference type="GO" id="GO:0006364">
    <property type="term" value="P:rRNA processing"/>
    <property type="evidence" value="ECO:0007669"/>
    <property type="project" value="InterPro"/>
</dbReference>
<reference evidence="10" key="1">
    <citation type="submission" date="2020-05" db="EMBL/GenBank/DDBJ databases">
        <authorList>
            <person name="Chiriac C."/>
            <person name="Salcher M."/>
            <person name="Ghai R."/>
            <person name="Kavagutti S V."/>
        </authorList>
    </citation>
    <scope>NUCLEOTIDE SEQUENCE</scope>
</reference>
<organism evidence="10">
    <name type="scientific">freshwater metagenome</name>
    <dbReference type="NCBI Taxonomy" id="449393"/>
    <lineage>
        <taxon>unclassified sequences</taxon>
        <taxon>metagenomes</taxon>
        <taxon>ecological metagenomes</taxon>
    </lineage>
</organism>
<evidence type="ECO:0000256" key="4">
    <source>
        <dbReference type="ARBA" id="ARBA00022722"/>
    </source>
</evidence>
<evidence type="ECO:0000256" key="3">
    <source>
        <dbReference type="ARBA" id="ARBA00012177"/>
    </source>
</evidence>
<feature type="domain" description="RNase III" evidence="9">
    <location>
        <begin position="3"/>
        <end position="129"/>
    </location>
</feature>
<dbReference type="NCBIfam" id="TIGR02191">
    <property type="entry name" value="RNaseIII"/>
    <property type="match status" value="1"/>
</dbReference>
<dbReference type="SMART" id="SM00535">
    <property type="entry name" value="RIBOc"/>
    <property type="match status" value="1"/>
</dbReference>
<proteinExistence type="inferred from homology"/>
<dbReference type="FunFam" id="1.10.1520.10:FF:000001">
    <property type="entry name" value="Ribonuclease 3"/>
    <property type="match status" value="1"/>
</dbReference>
<dbReference type="HAMAP" id="MF_00104">
    <property type="entry name" value="RNase_III"/>
    <property type="match status" value="1"/>
</dbReference>
<evidence type="ECO:0000256" key="6">
    <source>
        <dbReference type="ARBA" id="ARBA00022801"/>
    </source>
</evidence>
<evidence type="ECO:0000256" key="1">
    <source>
        <dbReference type="ARBA" id="ARBA00000109"/>
    </source>
</evidence>
<dbReference type="Gene3D" id="3.30.160.20">
    <property type="match status" value="1"/>
</dbReference>
<dbReference type="SUPFAM" id="SSF54768">
    <property type="entry name" value="dsRNA-binding domain-like"/>
    <property type="match status" value="1"/>
</dbReference>
<dbReference type="Pfam" id="PF00035">
    <property type="entry name" value="dsrm"/>
    <property type="match status" value="1"/>
</dbReference>
<evidence type="ECO:0000256" key="5">
    <source>
        <dbReference type="ARBA" id="ARBA00022759"/>
    </source>
</evidence>
<sequence>MTLGELQARLGVTIEPELLELALTHTSFSYENGNQPSNERLEFLGDSVLGFVVSAHITQTFTDLSEGELSRLKNAVVSAKALAPIAENLRLGDYLRLGVGEERTGGRSKPNLLADSFEAVLGAIYVSAGIEAATEFLRVQLFPLLADPTALLNASEPKTKLQELAAKLGLPNPEYTLTHDGPDHDRTFTASLLIKGRIFVGTARSKRDAETEAALAALSKLA</sequence>
<evidence type="ECO:0000256" key="2">
    <source>
        <dbReference type="ARBA" id="ARBA00010183"/>
    </source>
</evidence>
<gene>
    <name evidence="10" type="ORF">UFOPK1433_00028</name>
</gene>
<dbReference type="PANTHER" id="PTHR11207">
    <property type="entry name" value="RIBONUCLEASE III"/>
    <property type="match status" value="1"/>
</dbReference>
<dbReference type="PROSITE" id="PS50142">
    <property type="entry name" value="RNASE_3_2"/>
    <property type="match status" value="1"/>
</dbReference>
<dbReference type="PROSITE" id="PS00517">
    <property type="entry name" value="RNASE_3_1"/>
    <property type="match status" value="1"/>
</dbReference>
<dbReference type="SUPFAM" id="SSF69065">
    <property type="entry name" value="RNase III domain-like"/>
    <property type="match status" value="1"/>
</dbReference>
<evidence type="ECO:0000259" key="9">
    <source>
        <dbReference type="PROSITE" id="PS50142"/>
    </source>
</evidence>
<evidence type="ECO:0000259" key="8">
    <source>
        <dbReference type="PROSITE" id="PS50137"/>
    </source>
</evidence>
<evidence type="ECO:0000256" key="7">
    <source>
        <dbReference type="ARBA" id="ARBA00022884"/>
    </source>
</evidence>
<dbReference type="PANTHER" id="PTHR11207:SF0">
    <property type="entry name" value="RIBONUCLEASE 3"/>
    <property type="match status" value="1"/>
</dbReference>
<evidence type="ECO:0000313" key="10">
    <source>
        <dbReference type="EMBL" id="CAB4533148.1"/>
    </source>
</evidence>
<dbReference type="SMART" id="SM00358">
    <property type="entry name" value="DSRM"/>
    <property type="match status" value="1"/>
</dbReference>
<dbReference type="GO" id="GO:0010468">
    <property type="term" value="P:regulation of gene expression"/>
    <property type="evidence" value="ECO:0007669"/>
    <property type="project" value="TreeGrafter"/>
</dbReference>
<dbReference type="Gene3D" id="1.10.1520.10">
    <property type="entry name" value="Ribonuclease III domain"/>
    <property type="match status" value="1"/>
</dbReference>